<accession>A0AAV7I0F8</accession>
<proteinExistence type="predicted"/>
<evidence type="ECO:0000313" key="2">
    <source>
        <dbReference type="Proteomes" id="UP000826195"/>
    </source>
</evidence>
<comment type="caution">
    <text evidence="1">The sequence shown here is derived from an EMBL/GenBank/DDBJ whole genome shotgun (WGS) entry which is preliminary data.</text>
</comment>
<protein>
    <submittedName>
        <fullName evidence="1">Uncharacterized protein</fullName>
    </submittedName>
</protein>
<organism evidence="1 2">
    <name type="scientific">Cotesia glomerata</name>
    <name type="common">Lepidopteran parasitic wasp</name>
    <name type="synonym">Apanteles glomeratus</name>
    <dbReference type="NCBI Taxonomy" id="32391"/>
    <lineage>
        <taxon>Eukaryota</taxon>
        <taxon>Metazoa</taxon>
        <taxon>Ecdysozoa</taxon>
        <taxon>Arthropoda</taxon>
        <taxon>Hexapoda</taxon>
        <taxon>Insecta</taxon>
        <taxon>Pterygota</taxon>
        <taxon>Neoptera</taxon>
        <taxon>Endopterygota</taxon>
        <taxon>Hymenoptera</taxon>
        <taxon>Apocrita</taxon>
        <taxon>Ichneumonoidea</taxon>
        <taxon>Braconidae</taxon>
        <taxon>Microgastrinae</taxon>
        <taxon>Cotesia</taxon>
    </lineage>
</organism>
<keyword evidence="2" id="KW-1185">Reference proteome</keyword>
<evidence type="ECO:0000313" key="1">
    <source>
        <dbReference type="EMBL" id="KAH0537919.1"/>
    </source>
</evidence>
<reference evidence="1 2" key="1">
    <citation type="journal article" date="2021" name="J. Hered.">
        <title>A chromosome-level genome assembly of the parasitoid wasp, Cotesia glomerata (Hymenoptera: Braconidae).</title>
        <authorList>
            <person name="Pinto B.J."/>
            <person name="Weis J.J."/>
            <person name="Gamble T."/>
            <person name="Ode P.J."/>
            <person name="Paul R."/>
            <person name="Zaspel J.M."/>
        </authorList>
    </citation>
    <scope>NUCLEOTIDE SEQUENCE [LARGE SCALE GENOMIC DNA]</scope>
    <source>
        <strain evidence="1">CgM1</strain>
    </source>
</reference>
<gene>
    <name evidence="1" type="ORF">KQX54_001720</name>
</gene>
<dbReference type="Proteomes" id="UP000826195">
    <property type="component" value="Unassembled WGS sequence"/>
</dbReference>
<sequence length="130" mass="15111">MIERVTAKEPMKWLKKNSKSATPNIAKKFKIQISRQTNTRYPDLTCTYEQKCRTLREVHSTVLPPTPKTLLEFGNSLKDEQWINFLSFTGGKFSVRVVDSSTDGSTSLIFYDPDYIKKIFKYHSESEEFC</sequence>
<dbReference type="EMBL" id="JAHXZJ010002611">
    <property type="protein sequence ID" value="KAH0537919.1"/>
    <property type="molecule type" value="Genomic_DNA"/>
</dbReference>
<name>A0AAV7I0F8_COTGL</name>
<dbReference type="AlphaFoldDB" id="A0AAV7I0F8"/>